<feature type="transmembrane region" description="Helical" evidence="7">
    <location>
        <begin position="83"/>
        <end position="100"/>
    </location>
</feature>
<keyword evidence="5 7" id="KW-0472">Membrane</keyword>
<evidence type="ECO:0000256" key="5">
    <source>
        <dbReference type="ARBA" id="ARBA00023136"/>
    </source>
</evidence>
<dbReference type="EMBL" id="RJJQ01000004">
    <property type="protein sequence ID" value="RNI23962.1"/>
    <property type="molecule type" value="Genomic_DNA"/>
</dbReference>
<reference evidence="8 9" key="1">
    <citation type="submission" date="2018-11" db="EMBL/GenBank/DDBJ databases">
        <title>Draft genome of Simplicispira Flexivirga sp. BO-16.</title>
        <authorList>
            <person name="Im W.T."/>
        </authorList>
    </citation>
    <scope>NUCLEOTIDE SEQUENCE [LARGE SCALE GENOMIC DNA]</scope>
    <source>
        <strain evidence="8 9">BO-16</strain>
    </source>
</reference>
<feature type="transmembrane region" description="Helical" evidence="7">
    <location>
        <begin position="212"/>
        <end position="232"/>
    </location>
</feature>
<comment type="caution">
    <text evidence="8">The sequence shown here is derived from an EMBL/GenBank/DDBJ whole genome shotgun (WGS) entry which is preliminary data.</text>
</comment>
<dbReference type="AlphaFoldDB" id="A0A3M9MEF7"/>
<dbReference type="PANTHER" id="PTHR30477:SF13">
    <property type="entry name" value="IRON TRANSPORT SYSTEM MEMBRANE PROTEIN HI_0360-RELATED"/>
    <property type="match status" value="1"/>
</dbReference>
<dbReference type="OrthoDB" id="2375762at2"/>
<organism evidence="8 9">
    <name type="scientific">Flexivirga caeni</name>
    <dbReference type="NCBI Taxonomy" id="2294115"/>
    <lineage>
        <taxon>Bacteria</taxon>
        <taxon>Bacillati</taxon>
        <taxon>Actinomycetota</taxon>
        <taxon>Actinomycetes</taxon>
        <taxon>Micrococcales</taxon>
        <taxon>Dermacoccaceae</taxon>
        <taxon>Flexivirga</taxon>
    </lineage>
</organism>
<keyword evidence="3 6" id="KW-0812">Transmembrane</keyword>
<keyword evidence="9" id="KW-1185">Reference proteome</keyword>
<evidence type="ECO:0000256" key="4">
    <source>
        <dbReference type="ARBA" id="ARBA00022989"/>
    </source>
</evidence>
<sequence length="286" mass="30048">MFTGFMVNTWIVASIVALIAGVVGSFVVMRGTAFAAHAIPQGAFAGAALAGLIGVDTILGLGVFSVIAALGIGWLGRRGRHDVAVALSLVVLLALGSLFLSWNTDYEPEIFSLLFGEVLGISSDQVAPTVVLAVVTIALMVVLFRPLLFSSVLPEVAEATGLSTRAMDLIFLIVLALATSMTLPVVGALLIFSLMIGPPAAARSVTANPMTALGISVVLSLVTVWVSIALAYQWNLPVGFFVGTISALWYAVGRAWLAWTRRRRRVAGDDVAEVTVQAAPLGRCRR</sequence>
<evidence type="ECO:0000256" key="6">
    <source>
        <dbReference type="RuleBase" id="RU003943"/>
    </source>
</evidence>
<evidence type="ECO:0000256" key="7">
    <source>
        <dbReference type="SAM" id="Phobius"/>
    </source>
</evidence>
<dbReference type="Pfam" id="PF00950">
    <property type="entry name" value="ABC-3"/>
    <property type="match status" value="1"/>
</dbReference>
<evidence type="ECO:0000313" key="8">
    <source>
        <dbReference type="EMBL" id="RNI23962.1"/>
    </source>
</evidence>
<dbReference type="RefSeq" id="WP_123270703.1">
    <property type="nucleotide sequence ID" value="NZ_RJJQ01000004.1"/>
</dbReference>
<feature type="transmembrane region" description="Helical" evidence="7">
    <location>
        <begin position="169"/>
        <end position="192"/>
    </location>
</feature>
<feature type="transmembrane region" description="Helical" evidence="7">
    <location>
        <begin position="48"/>
        <end position="76"/>
    </location>
</feature>
<accession>A0A3M9MEF7</accession>
<dbReference type="InterPro" id="IPR001626">
    <property type="entry name" value="ABC_TroCD"/>
</dbReference>
<dbReference type="GO" id="GO:0055085">
    <property type="term" value="P:transmembrane transport"/>
    <property type="evidence" value="ECO:0007669"/>
    <property type="project" value="InterPro"/>
</dbReference>
<evidence type="ECO:0000313" key="9">
    <source>
        <dbReference type="Proteomes" id="UP000271678"/>
    </source>
</evidence>
<gene>
    <name evidence="8" type="ORF">EFY87_06780</name>
</gene>
<comment type="subcellular location">
    <subcellularLocation>
        <location evidence="6">Cell membrane</location>
        <topology evidence="6">Multi-pass membrane protein</topology>
    </subcellularLocation>
    <subcellularLocation>
        <location evidence="1">Membrane</location>
        <topology evidence="1">Multi-pass membrane protein</topology>
    </subcellularLocation>
</comment>
<dbReference type="GO" id="GO:0010043">
    <property type="term" value="P:response to zinc ion"/>
    <property type="evidence" value="ECO:0007669"/>
    <property type="project" value="TreeGrafter"/>
</dbReference>
<keyword evidence="6" id="KW-0813">Transport</keyword>
<dbReference type="PANTHER" id="PTHR30477">
    <property type="entry name" value="ABC-TRANSPORTER METAL-BINDING PROTEIN"/>
    <property type="match status" value="1"/>
</dbReference>
<dbReference type="Gene3D" id="1.10.3470.10">
    <property type="entry name" value="ABC transporter involved in vitamin B12 uptake, BtuC"/>
    <property type="match status" value="1"/>
</dbReference>
<proteinExistence type="inferred from homology"/>
<feature type="transmembrane region" description="Helical" evidence="7">
    <location>
        <begin position="238"/>
        <end position="257"/>
    </location>
</feature>
<dbReference type="GO" id="GO:0043190">
    <property type="term" value="C:ATP-binding cassette (ABC) transporter complex"/>
    <property type="evidence" value="ECO:0007669"/>
    <property type="project" value="InterPro"/>
</dbReference>
<dbReference type="SUPFAM" id="SSF81345">
    <property type="entry name" value="ABC transporter involved in vitamin B12 uptake, BtuC"/>
    <property type="match status" value="1"/>
</dbReference>
<dbReference type="InterPro" id="IPR037294">
    <property type="entry name" value="ABC_BtuC-like"/>
</dbReference>
<dbReference type="Proteomes" id="UP000271678">
    <property type="component" value="Unassembled WGS sequence"/>
</dbReference>
<protein>
    <submittedName>
        <fullName evidence="8">Metal ABC transporter permease</fullName>
    </submittedName>
</protein>
<evidence type="ECO:0000256" key="1">
    <source>
        <dbReference type="ARBA" id="ARBA00004141"/>
    </source>
</evidence>
<name>A0A3M9MEF7_9MICO</name>
<evidence type="ECO:0000256" key="3">
    <source>
        <dbReference type="ARBA" id="ARBA00022692"/>
    </source>
</evidence>
<feature type="transmembrane region" description="Helical" evidence="7">
    <location>
        <begin position="130"/>
        <end position="149"/>
    </location>
</feature>
<evidence type="ECO:0000256" key="2">
    <source>
        <dbReference type="ARBA" id="ARBA00008034"/>
    </source>
</evidence>
<keyword evidence="4 7" id="KW-1133">Transmembrane helix</keyword>
<comment type="similarity">
    <text evidence="2 6">Belongs to the ABC-3 integral membrane protein family.</text>
</comment>